<organism evidence="1 2">
    <name type="scientific">Salmonella enterica subsp. enterica serovar Bovismorbificans</name>
    <dbReference type="NCBI Taxonomy" id="58097"/>
    <lineage>
        <taxon>Bacteria</taxon>
        <taxon>Pseudomonadati</taxon>
        <taxon>Pseudomonadota</taxon>
        <taxon>Gammaproteobacteria</taxon>
        <taxon>Enterobacterales</taxon>
        <taxon>Enterobacteriaceae</taxon>
        <taxon>Salmonella</taxon>
    </lineage>
</organism>
<sequence>MAAGNLQRCPDRARRDNIHTNSFFRHLFRQATAVIEDCRLGCRIIQQVRTGLIRLDRRRRDNTGAFWQQRNRFLGYPEQGKNVNGEGLLKLLAGQIFYLRDCRLFTGYQRQNVQPAQRFTRLMDQRTGERFVAKIAWQ</sequence>
<dbReference type="Proteomes" id="UP000041314">
    <property type="component" value="Unassembled WGS sequence"/>
</dbReference>
<accession>A0A655EPE9</accession>
<name>A0A655EPE9_SALET</name>
<protein>
    <submittedName>
        <fullName evidence="1">Uncharacterized protein</fullName>
    </submittedName>
</protein>
<proteinExistence type="predicted"/>
<evidence type="ECO:0000313" key="1">
    <source>
        <dbReference type="EMBL" id="CNV28077.1"/>
    </source>
</evidence>
<reference evidence="1 2" key="1">
    <citation type="submission" date="2015-03" db="EMBL/GenBank/DDBJ databases">
        <authorList>
            <consortium name="Pathogen Informatics"/>
        </authorList>
    </citation>
    <scope>NUCLEOTIDE SEQUENCE [LARGE SCALE GENOMIC DNA]</scope>
    <source>
        <strain evidence="1 2">A1104</strain>
    </source>
</reference>
<dbReference type="AlphaFoldDB" id="A0A655EPE9"/>
<dbReference type="EMBL" id="CQPA01000082">
    <property type="protein sequence ID" value="CNV28077.1"/>
    <property type="molecule type" value="Genomic_DNA"/>
</dbReference>
<evidence type="ECO:0000313" key="2">
    <source>
        <dbReference type="Proteomes" id="UP000041314"/>
    </source>
</evidence>
<gene>
    <name evidence="1" type="ORF">ERS008198_04894</name>
</gene>